<dbReference type="OrthoDB" id="8924956at2"/>
<dbReference type="PROSITE" id="PS51257">
    <property type="entry name" value="PROKAR_LIPOPROTEIN"/>
    <property type="match status" value="1"/>
</dbReference>
<evidence type="ECO:0008006" key="4">
    <source>
        <dbReference type="Google" id="ProtNLM"/>
    </source>
</evidence>
<sequence>MPREQDTATTLRHIAALMGACAIVTACGGGGGSAGTPPPPPPAPAPGLNDAARTAAATATAQSTTNACASLPSFYWEIGDRAARIASGSVHQSGAILTYTSSTNLSIASASKWMWGAYVVEKRNGILNSTDIKHLTFTSGYSSFDTCAVGDTVGSCLASGSNGTYTSATDGKFFYNGGHMEKQASLMGLDGADNAALVTEVKSQIGTEIAMTYTQPQPAGGVRTNADEYAKFLRKIITGDLRMGSVLGTQAVCTNPTTCATAVSTPIPTDESWHYSLGHWVEDDPTVGDGAFSSPGAFGFYPWVDASKTYYGIVARESVGGAAIESVKCGRLIRKAWLTGNTY</sequence>
<comment type="caution">
    <text evidence="2">The sequence shown here is derived from an EMBL/GenBank/DDBJ whole genome shotgun (WGS) entry which is preliminary data.</text>
</comment>
<feature type="region of interest" description="Disordered" evidence="1">
    <location>
        <begin position="30"/>
        <end position="49"/>
    </location>
</feature>
<dbReference type="RefSeq" id="WP_124542666.1">
    <property type="nucleotide sequence ID" value="NZ_QUSW01000007.1"/>
</dbReference>
<dbReference type="AlphaFoldDB" id="A0A3N7HND2"/>
<dbReference type="SUPFAM" id="SSF56601">
    <property type="entry name" value="beta-lactamase/transpeptidase-like"/>
    <property type="match status" value="2"/>
</dbReference>
<evidence type="ECO:0000313" key="3">
    <source>
        <dbReference type="Proteomes" id="UP000267464"/>
    </source>
</evidence>
<keyword evidence="3" id="KW-1185">Reference proteome</keyword>
<dbReference type="Proteomes" id="UP000267464">
    <property type="component" value="Unassembled WGS sequence"/>
</dbReference>
<name>A0A3N7HND2_9BURK</name>
<evidence type="ECO:0000313" key="2">
    <source>
        <dbReference type="EMBL" id="RQP22606.1"/>
    </source>
</evidence>
<gene>
    <name evidence="2" type="ORF">DZC73_22630</name>
</gene>
<evidence type="ECO:0000256" key="1">
    <source>
        <dbReference type="SAM" id="MobiDB-lite"/>
    </source>
</evidence>
<dbReference type="Gene3D" id="3.40.710.10">
    <property type="entry name" value="DD-peptidase/beta-lactamase superfamily"/>
    <property type="match status" value="1"/>
</dbReference>
<dbReference type="EMBL" id="QUSW01000007">
    <property type="protein sequence ID" value="RQP22606.1"/>
    <property type="molecule type" value="Genomic_DNA"/>
</dbReference>
<organism evidence="2 3">
    <name type="scientific">Piscinibacter terrae</name>
    <dbReference type="NCBI Taxonomy" id="2496871"/>
    <lineage>
        <taxon>Bacteria</taxon>
        <taxon>Pseudomonadati</taxon>
        <taxon>Pseudomonadota</taxon>
        <taxon>Betaproteobacteria</taxon>
        <taxon>Burkholderiales</taxon>
        <taxon>Sphaerotilaceae</taxon>
        <taxon>Piscinibacter</taxon>
    </lineage>
</organism>
<reference evidence="2 3" key="1">
    <citation type="submission" date="2018-08" db="EMBL/GenBank/DDBJ databases">
        <authorList>
            <person name="Khan S.A."/>
            <person name="Jeon C.O."/>
            <person name="Chun B.H."/>
            <person name="Jeong S.E."/>
        </authorList>
    </citation>
    <scope>NUCLEOTIDE SEQUENCE [LARGE SCALE GENOMIC DNA]</scope>
    <source>
        <strain evidence="2 3">S-16</strain>
    </source>
</reference>
<protein>
    <recommendedName>
        <fullName evidence="4">Serine hydrolase</fullName>
    </recommendedName>
</protein>
<accession>A0A3N7HND2</accession>
<feature type="compositionally biased region" description="Pro residues" evidence="1">
    <location>
        <begin position="36"/>
        <end position="45"/>
    </location>
</feature>
<reference evidence="2 3" key="2">
    <citation type="submission" date="2018-12" db="EMBL/GenBank/DDBJ databases">
        <title>Rhizobacter gummiphilus sp. nov., a rubber-degrading bacterium isolated from the soil of a botanical garden in Japan.</title>
        <authorList>
            <person name="Shunsuke S.S."/>
        </authorList>
    </citation>
    <scope>NUCLEOTIDE SEQUENCE [LARGE SCALE GENOMIC DNA]</scope>
    <source>
        <strain evidence="2 3">S-16</strain>
    </source>
</reference>
<dbReference type="InterPro" id="IPR012338">
    <property type="entry name" value="Beta-lactam/transpept-like"/>
</dbReference>
<proteinExistence type="predicted"/>